<dbReference type="InterPro" id="IPR051465">
    <property type="entry name" value="Cell_Envelope_Struct_Comp"/>
</dbReference>
<dbReference type="InterPro" id="IPR001119">
    <property type="entry name" value="SLH_dom"/>
</dbReference>
<feature type="domain" description="SLH" evidence="1">
    <location>
        <begin position="25"/>
        <end position="88"/>
    </location>
</feature>
<proteinExistence type="predicted"/>
<comment type="caution">
    <text evidence="2">The sequence shown here is derived from an EMBL/GenBank/DDBJ whole genome shotgun (WGS) entry which is preliminary data.</text>
</comment>
<dbReference type="Pfam" id="PF00395">
    <property type="entry name" value="SLH"/>
    <property type="match status" value="1"/>
</dbReference>
<dbReference type="PANTHER" id="PTHR43308">
    <property type="entry name" value="OUTER MEMBRANE PROTEIN ALPHA-RELATED"/>
    <property type="match status" value="1"/>
</dbReference>
<keyword evidence="3" id="KW-1185">Reference proteome</keyword>
<name>A0ABU9DKL2_9BACL</name>
<evidence type="ECO:0000313" key="3">
    <source>
        <dbReference type="Proteomes" id="UP001469365"/>
    </source>
</evidence>
<sequence>MNKVTKGIMITVFSAVMGLQGHVNSTCAAFSDTVGHWAGDSIEAAVKLGYVDGYPDGSFRPDATISRAEFMAITARALQLPVKPAAGDNWYVPYLEASKKAGVYDDDFKDGTWNEPIPRQDMAKIAVRASGWKLDQPVDYNQWMWEATKAGLIHGVAPGDIAPEGKTTRAQSITVLNRILDVKSGKKLETDKYAISEAEIFWHKTNVFTMLPEYFLGAYKYNGRRVNTDNMKYTGSNGYCEVEKYVVIDMDDPHDPNRSLIKDNMRWLYSDIQGVYTNRTDTPTASYALLSVNHLVADLLEKPNAFFTCGVFVSNQIELKSNEARQQGKPYMLHNFSEYVEENEAYMSGKIPNMTAGKHDFRYISGQLLPKGDIAIEEVDRLYLSNKSAGGLGQNEVRRIYDSSVNYDLKR</sequence>
<dbReference type="EMBL" id="JBBPCC010000009">
    <property type="protein sequence ID" value="MEK8129377.1"/>
    <property type="molecule type" value="Genomic_DNA"/>
</dbReference>
<dbReference type="PANTHER" id="PTHR43308:SF5">
    <property type="entry name" value="S-LAYER PROTEIN _ PEPTIDOGLYCAN ENDO-BETA-N-ACETYLGLUCOSAMINIDASE"/>
    <property type="match status" value="1"/>
</dbReference>
<dbReference type="Proteomes" id="UP001469365">
    <property type="component" value="Unassembled WGS sequence"/>
</dbReference>
<gene>
    <name evidence="2" type="ORF">WMW72_15835</name>
</gene>
<evidence type="ECO:0000313" key="2">
    <source>
        <dbReference type="EMBL" id="MEK8129377.1"/>
    </source>
</evidence>
<evidence type="ECO:0000259" key="1">
    <source>
        <dbReference type="PROSITE" id="PS51272"/>
    </source>
</evidence>
<dbReference type="PROSITE" id="PS51272">
    <property type="entry name" value="SLH"/>
    <property type="match status" value="1"/>
</dbReference>
<dbReference type="RefSeq" id="WP_341416475.1">
    <property type="nucleotide sequence ID" value="NZ_JBBPCC010000009.1"/>
</dbReference>
<accession>A0ABU9DKL2</accession>
<organism evidence="2 3">
    <name type="scientific">Paenibacillus filicis</name>
    <dbReference type="NCBI Taxonomy" id="669464"/>
    <lineage>
        <taxon>Bacteria</taxon>
        <taxon>Bacillati</taxon>
        <taxon>Bacillota</taxon>
        <taxon>Bacilli</taxon>
        <taxon>Bacillales</taxon>
        <taxon>Paenibacillaceae</taxon>
        <taxon>Paenibacillus</taxon>
    </lineage>
</organism>
<reference evidence="2 3" key="1">
    <citation type="submission" date="2024-04" db="EMBL/GenBank/DDBJ databases">
        <title>draft genome sequnece of Paenibacillus filicis.</title>
        <authorList>
            <person name="Kim D.-U."/>
        </authorList>
    </citation>
    <scope>NUCLEOTIDE SEQUENCE [LARGE SCALE GENOMIC DNA]</scope>
    <source>
        <strain evidence="2 3">KACC14197</strain>
    </source>
</reference>
<protein>
    <submittedName>
        <fullName evidence="2">S-layer homology domain-containing protein</fullName>
    </submittedName>
</protein>